<name>A0A9I9D8P6_CUCME</name>
<sequence length="54" mass="6177">MAEEFDEEIERMSLKQRLRPEELRLVGLVQPKKGKNKVGASRLKVVQANVSLNN</sequence>
<protein>
    <submittedName>
        <fullName evidence="1">Uncharacterized protein</fullName>
    </submittedName>
</protein>
<dbReference type="AlphaFoldDB" id="A0A9I9D8P6"/>
<reference evidence="1" key="1">
    <citation type="submission" date="2023-03" db="UniProtKB">
        <authorList>
            <consortium name="EnsemblPlants"/>
        </authorList>
    </citation>
    <scope>IDENTIFICATION</scope>
</reference>
<accession>A0A9I9D8P6</accession>
<dbReference type="Gramene" id="MELO3C014941.2.1">
    <property type="protein sequence ID" value="MELO3C014941.2.1"/>
    <property type="gene ID" value="MELO3C014941.2"/>
</dbReference>
<evidence type="ECO:0000313" key="1">
    <source>
        <dbReference type="EnsemblPlants" id="MELO3C014941.2.1"/>
    </source>
</evidence>
<proteinExistence type="predicted"/>
<organism evidence="1">
    <name type="scientific">Cucumis melo</name>
    <name type="common">Muskmelon</name>
    <dbReference type="NCBI Taxonomy" id="3656"/>
    <lineage>
        <taxon>Eukaryota</taxon>
        <taxon>Viridiplantae</taxon>
        <taxon>Streptophyta</taxon>
        <taxon>Embryophyta</taxon>
        <taxon>Tracheophyta</taxon>
        <taxon>Spermatophyta</taxon>
        <taxon>Magnoliopsida</taxon>
        <taxon>eudicotyledons</taxon>
        <taxon>Gunneridae</taxon>
        <taxon>Pentapetalae</taxon>
        <taxon>rosids</taxon>
        <taxon>fabids</taxon>
        <taxon>Cucurbitales</taxon>
        <taxon>Cucurbitaceae</taxon>
        <taxon>Benincaseae</taxon>
        <taxon>Cucumis</taxon>
    </lineage>
</organism>
<dbReference type="EnsemblPlants" id="MELO3C014941.2.1">
    <property type="protein sequence ID" value="MELO3C014941.2.1"/>
    <property type="gene ID" value="MELO3C014941.2"/>
</dbReference>